<accession>A0A0L7T1P8</accession>
<evidence type="ECO:0000313" key="1">
    <source>
        <dbReference type="EMBL" id="KOC89166.1"/>
    </source>
</evidence>
<dbReference type="PATRIC" id="fig|1560201.3.peg.2924"/>
<reference evidence="1 2" key="1">
    <citation type="journal article" date="2015" name="Int. J. Syst. Evol. Microbiol.">
        <title>Erwinia iniecta sp. nov., isolated from Russian wheat aphids (Diuraphis noxia).</title>
        <authorList>
            <person name="Campillo T."/>
            <person name="Luna E."/>
            <person name="Portier P."/>
            <person name="Fischer-Le Saux M."/>
            <person name="Lapitan N."/>
            <person name="Tisserat N.A."/>
            <person name="Leach J.E."/>
        </authorList>
    </citation>
    <scope>NUCLEOTIDE SEQUENCE [LARGE SCALE GENOMIC DNA]</scope>
    <source>
        <strain evidence="1 2">B120</strain>
    </source>
</reference>
<protein>
    <submittedName>
        <fullName evidence="1">Uncharacterized protein</fullName>
    </submittedName>
</protein>
<name>A0A0L7T1P8_9GAMM</name>
<keyword evidence="2" id="KW-1185">Reference proteome</keyword>
<gene>
    <name evidence="1" type="ORF">NG42_13735</name>
</gene>
<dbReference type="AlphaFoldDB" id="A0A0L7T1P8"/>
<comment type="caution">
    <text evidence="1">The sequence shown here is derived from an EMBL/GenBank/DDBJ whole genome shotgun (WGS) entry which is preliminary data.</text>
</comment>
<evidence type="ECO:0000313" key="2">
    <source>
        <dbReference type="Proteomes" id="UP000037088"/>
    </source>
</evidence>
<dbReference type="Proteomes" id="UP000037088">
    <property type="component" value="Unassembled WGS sequence"/>
</dbReference>
<dbReference type="RefSeq" id="WP_052900026.1">
    <property type="nucleotide sequence ID" value="NZ_JRXE01000018.1"/>
</dbReference>
<sequence length="354" mass="38828">MVSAEAVPPAAVYVVGLSVLQPAAAPVAYQPDGLNAWESQLWYQARRRSGVSQWLFNRFGTSTDNAIPVSARLRDADCRASLRAIEQACCQAFASLDRQQRQRIRCERTALIYFDCWGESALFETDVSWRDALSLDVLPASIVRDYNIKEFSCKVRGEHQGFLLALRVAIDQLNSGSIDTVLLCGHYRSLPLMVFSQHSAASVRAAKGTTHISVERSAALILRKAAGEGAALHLSDYFLLSGQPKLAAQQLAQRWQRHWTPGCCALLGATHTSAAMLTLEQAALKIMPLPWHALTTTYGDSGCINPLLALLHLPSVRIAANNQHPQLLVNALDGAGAGWLMSIWPDAREKSSWR</sequence>
<organism evidence="1 2">
    <name type="scientific">Winslowiella iniecta</name>
    <dbReference type="NCBI Taxonomy" id="1560201"/>
    <lineage>
        <taxon>Bacteria</taxon>
        <taxon>Pseudomonadati</taxon>
        <taxon>Pseudomonadota</taxon>
        <taxon>Gammaproteobacteria</taxon>
        <taxon>Enterobacterales</taxon>
        <taxon>Erwiniaceae</taxon>
        <taxon>Winslowiella</taxon>
    </lineage>
</organism>
<proteinExistence type="predicted"/>
<dbReference type="EMBL" id="JRXE01000018">
    <property type="protein sequence ID" value="KOC89166.1"/>
    <property type="molecule type" value="Genomic_DNA"/>
</dbReference>